<name>A0A423TG72_PENVA</name>
<dbReference type="STRING" id="6689.A0A423TG72"/>
<evidence type="ECO:0000313" key="4">
    <source>
        <dbReference type="EMBL" id="ROT75365.1"/>
    </source>
</evidence>
<evidence type="ECO:0000313" key="5">
    <source>
        <dbReference type="Proteomes" id="UP000283509"/>
    </source>
</evidence>
<dbReference type="OrthoDB" id="7668193at2759"/>
<dbReference type="EMBL" id="QCYY01001781">
    <property type="protein sequence ID" value="ROT75365.1"/>
    <property type="molecule type" value="Genomic_DNA"/>
</dbReference>
<evidence type="ECO:0000256" key="3">
    <source>
        <dbReference type="ARBA" id="ARBA00022837"/>
    </source>
</evidence>
<keyword evidence="3" id="KW-0106">Calcium</keyword>
<reference evidence="4 5" key="1">
    <citation type="submission" date="2018-04" db="EMBL/GenBank/DDBJ databases">
        <authorList>
            <person name="Zhang X."/>
            <person name="Yuan J."/>
            <person name="Li F."/>
            <person name="Xiang J."/>
        </authorList>
    </citation>
    <scope>NUCLEOTIDE SEQUENCE [LARGE SCALE GENOMIC DNA]</scope>
    <source>
        <tissue evidence="4">Muscle</tissue>
    </source>
</reference>
<keyword evidence="2" id="KW-0963">Cytoplasm</keyword>
<dbReference type="GO" id="GO:0035303">
    <property type="term" value="P:regulation of dephosphorylation"/>
    <property type="evidence" value="ECO:0007669"/>
    <property type="project" value="InterPro"/>
</dbReference>
<dbReference type="GO" id="GO:0005819">
    <property type="term" value="C:spindle"/>
    <property type="evidence" value="ECO:0007669"/>
    <property type="project" value="TreeGrafter"/>
</dbReference>
<proteinExistence type="predicted"/>
<comment type="subcellular location">
    <subcellularLocation>
        <location evidence="1">Cytoplasm</location>
    </subcellularLocation>
</comment>
<dbReference type="SUPFAM" id="SSF47473">
    <property type="entry name" value="EF-hand"/>
    <property type="match status" value="1"/>
</dbReference>
<accession>A0A423TG72</accession>
<dbReference type="Gene3D" id="2.130.10.10">
    <property type="entry name" value="YVTN repeat-like/Quinoprotein amine dehydrogenase"/>
    <property type="match status" value="1"/>
</dbReference>
<reference evidence="4 5" key="2">
    <citation type="submission" date="2019-01" db="EMBL/GenBank/DDBJ databases">
        <title>The decoding of complex shrimp genome reveals the adaptation for benthos swimmer, frequently molting mechanism and breeding impact on genome.</title>
        <authorList>
            <person name="Sun Y."/>
            <person name="Gao Y."/>
            <person name="Yu Y."/>
        </authorList>
    </citation>
    <scope>NUCLEOTIDE SEQUENCE [LARGE SCALE GENOMIC DNA]</scope>
    <source>
        <tissue evidence="4">Muscle</tissue>
    </source>
</reference>
<evidence type="ECO:0000256" key="2">
    <source>
        <dbReference type="ARBA" id="ARBA00022490"/>
    </source>
</evidence>
<dbReference type="InterPro" id="IPR011992">
    <property type="entry name" value="EF-hand-dom_pair"/>
</dbReference>
<dbReference type="InterPro" id="IPR036322">
    <property type="entry name" value="WD40_repeat_dom_sf"/>
</dbReference>
<dbReference type="GO" id="GO:0005813">
    <property type="term" value="C:centrosome"/>
    <property type="evidence" value="ECO:0007669"/>
    <property type="project" value="TreeGrafter"/>
</dbReference>
<dbReference type="GO" id="GO:0000226">
    <property type="term" value="P:microtubule cytoskeleton organization"/>
    <property type="evidence" value="ECO:0007669"/>
    <property type="project" value="TreeGrafter"/>
</dbReference>
<dbReference type="PROSITE" id="PS00018">
    <property type="entry name" value="EF_HAND_1"/>
    <property type="match status" value="1"/>
</dbReference>
<sequence length="211" mass="23849">MHTGQIKIQDILACSFLDDLLELRDEELPKDQQQNNWFSAPSALRVYGVYLNLDKDHNGMLSKEELSRYGMGTLTPVFIDRVFQECLTYDDPVFVLRGANAPVTCVTFLEYTGPGKIQRIAAGTQEGQVFIWDLKTSSIVCKWSGHPGSSIVWIHSLVPGKLWTQGRHDNIKLWDITALPPEAESQYPLVDYLGFRCQESRKSYAGGLVEH</sequence>
<dbReference type="InterPro" id="IPR015943">
    <property type="entry name" value="WD40/YVTN_repeat-like_dom_sf"/>
</dbReference>
<keyword evidence="5" id="KW-1185">Reference proteome</keyword>
<dbReference type="Proteomes" id="UP000283509">
    <property type="component" value="Unassembled WGS sequence"/>
</dbReference>
<dbReference type="AlphaFoldDB" id="A0A423TG72"/>
<dbReference type="PANTHER" id="PTHR12085">
    <property type="entry name" value="SERINE/THREONINE-PROTEIN PHOSPHATASE 2A REGULATORY SUBUNIT B'' SUBUNIT GAMMA"/>
    <property type="match status" value="1"/>
</dbReference>
<dbReference type="SUPFAM" id="SSF50978">
    <property type="entry name" value="WD40 repeat-like"/>
    <property type="match status" value="1"/>
</dbReference>
<dbReference type="InterPro" id="IPR039865">
    <property type="entry name" value="PPP2R3C"/>
</dbReference>
<comment type="caution">
    <text evidence="4">The sequence shown here is derived from an EMBL/GenBank/DDBJ whole genome shotgun (WGS) entry which is preliminary data.</text>
</comment>
<evidence type="ECO:0000256" key="1">
    <source>
        <dbReference type="ARBA" id="ARBA00004496"/>
    </source>
</evidence>
<dbReference type="PANTHER" id="PTHR12085:SF3">
    <property type="entry name" value="SERINE_THREONINE-PROTEIN PHOSPHATASE 2A REGULATORY SUBUNIT B'' SUBUNIT GAMMA"/>
    <property type="match status" value="1"/>
</dbReference>
<dbReference type="GO" id="GO:0030865">
    <property type="term" value="P:cortical cytoskeleton organization"/>
    <property type="evidence" value="ECO:0007669"/>
    <property type="project" value="TreeGrafter"/>
</dbReference>
<gene>
    <name evidence="4" type="ORF">C7M84_006096</name>
</gene>
<dbReference type="GO" id="GO:0005737">
    <property type="term" value="C:cytoplasm"/>
    <property type="evidence" value="ECO:0007669"/>
    <property type="project" value="UniProtKB-SubCell"/>
</dbReference>
<dbReference type="InterPro" id="IPR018247">
    <property type="entry name" value="EF_Hand_1_Ca_BS"/>
</dbReference>
<protein>
    <submittedName>
        <fullName evidence="4">Serine/threonine-protein phosphatase 2A regulatory subunit B'' subunit gamma</fullName>
    </submittedName>
</protein>
<organism evidence="4 5">
    <name type="scientific">Penaeus vannamei</name>
    <name type="common">Whiteleg shrimp</name>
    <name type="synonym">Litopenaeus vannamei</name>
    <dbReference type="NCBI Taxonomy" id="6689"/>
    <lineage>
        <taxon>Eukaryota</taxon>
        <taxon>Metazoa</taxon>
        <taxon>Ecdysozoa</taxon>
        <taxon>Arthropoda</taxon>
        <taxon>Crustacea</taxon>
        <taxon>Multicrustacea</taxon>
        <taxon>Malacostraca</taxon>
        <taxon>Eumalacostraca</taxon>
        <taxon>Eucarida</taxon>
        <taxon>Decapoda</taxon>
        <taxon>Dendrobranchiata</taxon>
        <taxon>Penaeoidea</taxon>
        <taxon>Penaeidae</taxon>
        <taxon>Penaeus</taxon>
    </lineage>
</organism>